<gene>
    <name evidence="1" type="ORF">A2672_00490</name>
</gene>
<dbReference type="GO" id="GO:0003676">
    <property type="term" value="F:nucleic acid binding"/>
    <property type="evidence" value="ECO:0007669"/>
    <property type="project" value="InterPro"/>
</dbReference>
<name>A0A1G2QYR1_9BACT</name>
<organism evidence="1 2">
    <name type="scientific">Candidatus Wildermuthbacteria bacterium RIFCSPHIGHO2_01_FULL_49_22b</name>
    <dbReference type="NCBI Taxonomy" id="1802448"/>
    <lineage>
        <taxon>Bacteria</taxon>
        <taxon>Candidatus Wildermuthiibacteriota</taxon>
    </lineage>
</organism>
<reference evidence="1 2" key="1">
    <citation type="journal article" date="2016" name="Nat. Commun.">
        <title>Thousands of microbial genomes shed light on interconnected biogeochemical processes in an aquifer system.</title>
        <authorList>
            <person name="Anantharaman K."/>
            <person name="Brown C.T."/>
            <person name="Hug L.A."/>
            <person name="Sharon I."/>
            <person name="Castelle C.J."/>
            <person name="Probst A.J."/>
            <person name="Thomas B.C."/>
            <person name="Singh A."/>
            <person name="Wilkins M.J."/>
            <person name="Karaoz U."/>
            <person name="Brodie E.L."/>
            <person name="Williams K.H."/>
            <person name="Hubbard S.S."/>
            <person name="Banfield J.F."/>
        </authorList>
    </citation>
    <scope>NUCLEOTIDE SEQUENCE [LARGE SCALE GENOMIC DNA]</scope>
</reference>
<dbReference type="InterPro" id="IPR011856">
    <property type="entry name" value="tRNA_endonuc-like_dom_sf"/>
</dbReference>
<dbReference type="STRING" id="1802448.A2672_00490"/>
<evidence type="ECO:0008006" key="3">
    <source>
        <dbReference type="Google" id="ProtNLM"/>
    </source>
</evidence>
<dbReference type="Proteomes" id="UP000178065">
    <property type="component" value="Unassembled WGS sequence"/>
</dbReference>
<accession>A0A1G2QYR1</accession>
<evidence type="ECO:0000313" key="2">
    <source>
        <dbReference type="Proteomes" id="UP000178065"/>
    </source>
</evidence>
<sequence length="288" mass="33135">MPKIFQPEKVSLVNNPHINEATIQQKIADNPAILGLGDLILKDKERVQPSAGRLDLLLQDPESKRRYEVEIQLGKTNESHIIRTIEYWDTERKRYPQYDHCAVIVAEEITTRFHNVISLFNGSIPLIAIQMGAFNFGEDIGLIFTTVLDELKLGLVDEDEEVKEVSDRNYWINRGTGETVKMADHLLDVINSFVPGYEFKYNKFYIGLAQDGQVNNFSTFTPRKGGLNIEIKLPFSDEIQKQIDDDGLDMLGYDRQWGTYRIRLHKNDITTKEALLKELLQKAYENSK</sequence>
<protein>
    <recommendedName>
        <fullName evidence="3">DUF5655 domain-containing protein</fullName>
    </recommendedName>
</protein>
<comment type="caution">
    <text evidence="1">The sequence shown here is derived from an EMBL/GenBank/DDBJ whole genome shotgun (WGS) entry which is preliminary data.</text>
</comment>
<dbReference type="AlphaFoldDB" id="A0A1G2QYR1"/>
<evidence type="ECO:0000313" key="1">
    <source>
        <dbReference type="EMBL" id="OHA65498.1"/>
    </source>
</evidence>
<proteinExistence type="predicted"/>
<dbReference type="Gene3D" id="3.40.1350.10">
    <property type="match status" value="1"/>
</dbReference>
<dbReference type="EMBL" id="MHTT01000013">
    <property type="protein sequence ID" value="OHA65498.1"/>
    <property type="molecule type" value="Genomic_DNA"/>
</dbReference>